<dbReference type="Gene3D" id="1.10.10.60">
    <property type="entry name" value="Homeodomain-like"/>
    <property type="match status" value="1"/>
</dbReference>
<dbReference type="SUPFAM" id="SSF52540">
    <property type="entry name" value="P-loop containing nucleoside triphosphate hydrolases"/>
    <property type="match status" value="1"/>
</dbReference>
<protein>
    <submittedName>
        <fullName evidence="7">Transcriptional regulator</fullName>
    </submittedName>
</protein>
<dbReference type="InterPro" id="IPR025662">
    <property type="entry name" value="Sigma_54_int_dom_ATP-bd_1"/>
</dbReference>
<dbReference type="SMART" id="SM00382">
    <property type="entry name" value="AAA"/>
    <property type="match status" value="1"/>
</dbReference>
<name>A0AAD0HVI2_9FUSO</name>
<feature type="domain" description="Sigma-54 factor interaction" evidence="6">
    <location>
        <begin position="265"/>
        <end position="495"/>
    </location>
</feature>
<evidence type="ECO:0000256" key="1">
    <source>
        <dbReference type="ARBA" id="ARBA00022741"/>
    </source>
</evidence>
<dbReference type="GO" id="GO:0003677">
    <property type="term" value="F:DNA binding"/>
    <property type="evidence" value="ECO:0007669"/>
    <property type="project" value="UniProtKB-KW"/>
</dbReference>
<keyword evidence="4" id="KW-0238">DNA-binding</keyword>
<dbReference type="SUPFAM" id="SSF55781">
    <property type="entry name" value="GAF domain-like"/>
    <property type="match status" value="1"/>
</dbReference>
<dbReference type="GO" id="GO:0006355">
    <property type="term" value="P:regulation of DNA-templated transcription"/>
    <property type="evidence" value="ECO:0007669"/>
    <property type="project" value="InterPro"/>
</dbReference>
<dbReference type="KEGG" id="fpei:C4N17_04595"/>
<dbReference type="SUPFAM" id="SSF46689">
    <property type="entry name" value="Homeodomain-like"/>
    <property type="match status" value="1"/>
</dbReference>
<accession>A0AAD0HVI2</accession>
<dbReference type="InterPro" id="IPR027417">
    <property type="entry name" value="P-loop_NTPase"/>
</dbReference>
<dbReference type="PROSITE" id="PS00675">
    <property type="entry name" value="SIGMA54_INTERACT_1"/>
    <property type="match status" value="1"/>
</dbReference>
<reference evidence="7 8" key="1">
    <citation type="submission" date="2018-03" db="EMBL/GenBank/DDBJ databases">
        <title>Complete Fusobacterium genomes using hybrid Minion sequencing.</title>
        <authorList>
            <person name="Slade D.J."/>
            <person name="Lahmers K."/>
        </authorList>
    </citation>
    <scope>NUCLEOTIDE SEQUENCE [LARGE SCALE GENOMIC DNA]</scope>
    <source>
        <strain evidence="7 8">2_1_31</strain>
    </source>
</reference>
<dbReference type="InterPro" id="IPR058031">
    <property type="entry name" value="AAA_lid_NorR"/>
</dbReference>
<dbReference type="InterPro" id="IPR002078">
    <property type="entry name" value="Sigma_54_int"/>
</dbReference>
<dbReference type="InterPro" id="IPR009057">
    <property type="entry name" value="Homeodomain-like_sf"/>
</dbReference>
<organism evidence="7 8">
    <name type="scientific">Fusobacterium periodonticum</name>
    <dbReference type="NCBI Taxonomy" id="860"/>
    <lineage>
        <taxon>Bacteria</taxon>
        <taxon>Fusobacteriati</taxon>
        <taxon>Fusobacteriota</taxon>
        <taxon>Fusobacteriia</taxon>
        <taxon>Fusobacteriales</taxon>
        <taxon>Fusobacteriaceae</taxon>
        <taxon>Fusobacterium</taxon>
    </lineage>
</organism>
<dbReference type="Pfam" id="PF25601">
    <property type="entry name" value="AAA_lid_14"/>
    <property type="match status" value="1"/>
</dbReference>
<keyword evidence="1" id="KW-0547">Nucleotide-binding</keyword>
<dbReference type="PROSITE" id="PS50045">
    <property type="entry name" value="SIGMA54_INTERACT_4"/>
    <property type="match status" value="1"/>
</dbReference>
<evidence type="ECO:0000256" key="3">
    <source>
        <dbReference type="ARBA" id="ARBA00023015"/>
    </source>
</evidence>
<keyword evidence="2" id="KW-0067">ATP-binding</keyword>
<dbReference type="EMBL" id="CP028108">
    <property type="protein sequence ID" value="AVQ25043.1"/>
    <property type="molecule type" value="Genomic_DNA"/>
</dbReference>
<keyword evidence="3" id="KW-0805">Transcription regulation</keyword>
<sequence length="571" mass="66390">MNFLNFILSDVKKYSEVVSKVVNIDVEVMDSSFVRIAGTGNLEEKVGLSMRKESHIYHQVLKYKKTIIILNPRKDPHCSNCPNKSLCKEELEISTPIIYQDEVIGVIGLICFEKNKKYDFFIKKDLYIQFLEQIAEFISYKVYVYFSSLQLKRDNEILNSIIDRVQDIIILTNRKNQIELINKKGLNVLGKIDKNEKIILKNSSSFLNQKEFNFLYSEKEISAIGDIFSFSLEKNEELNKKLFVFKEISEFKKYVLSFHENSSIILLESPQMQDIYSRISKVSKNDTSVIITGESGTGKEIIARHIHNLSTYSKGPFIIVNCGAIPESLIESELFGYTKGAFTGADPKGKIGFFEKANNGTIFLDEIGELPLQIQVKLLRVLQDKTITPIGSRTEKQINVRIIAATNKKLEEEIEKKNFREDLFYRLNVFPINIPPLRERKKDIKILIDFFVKKYYISFQKERKDISENVYKLLMDYSWPGNIRELRNTIEYCMNMIEENETRIEPKHLPPKFLKNKEDLDDKKTLKEFEKENIINLIKIYGDNLEAKKIIAKSLGIGIATLYRKLKKYNL</sequence>
<evidence type="ECO:0000256" key="2">
    <source>
        <dbReference type="ARBA" id="ARBA00022840"/>
    </source>
</evidence>
<dbReference type="AlphaFoldDB" id="A0AAD0HVI2"/>
<evidence type="ECO:0000313" key="7">
    <source>
        <dbReference type="EMBL" id="AVQ25043.1"/>
    </source>
</evidence>
<evidence type="ECO:0000259" key="6">
    <source>
        <dbReference type="PROSITE" id="PS50045"/>
    </source>
</evidence>
<gene>
    <name evidence="7" type="ORF">C4N17_04595</name>
</gene>
<dbReference type="Gene3D" id="3.40.50.300">
    <property type="entry name" value="P-loop containing nucleotide triphosphate hydrolases"/>
    <property type="match status" value="1"/>
</dbReference>
<dbReference type="InterPro" id="IPR003593">
    <property type="entry name" value="AAA+_ATPase"/>
</dbReference>
<proteinExistence type="predicted"/>
<dbReference type="PANTHER" id="PTHR32071">
    <property type="entry name" value="TRANSCRIPTIONAL REGULATORY PROTEIN"/>
    <property type="match status" value="1"/>
</dbReference>
<dbReference type="Gene3D" id="3.30.450.40">
    <property type="match status" value="1"/>
</dbReference>
<dbReference type="Gene3D" id="1.10.8.60">
    <property type="match status" value="1"/>
</dbReference>
<dbReference type="RefSeq" id="WP_008793443.1">
    <property type="nucleotide sequence ID" value="NZ_CABKNO010000001.1"/>
</dbReference>
<dbReference type="InterPro" id="IPR025944">
    <property type="entry name" value="Sigma_54_int_dom_CS"/>
</dbReference>
<dbReference type="PROSITE" id="PS00676">
    <property type="entry name" value="SIGMA54_INTERACT_2"/>
    <property type="match status" value="1"/>
</dbReference>
<dbReference type="InterPro" id="IPR025943">
    <property type="entry name" value="Sigma_54_int_dom_ATP-bd_2"/>
</dbReference>
<dbReference type="Pfam" id="PF00158">
    <property type="entry name" value="Sigma54_activat"/>
    <property type="match status" value="1"/>
</dbReference>
<dbReference type="PROSITE" id="PS00688">
    <property type="entry name" value="SIGMA54_INTERACT_3"/>
    <property type="match status" value="1"/>
</dbReference>
<keyword evidence="5" id="KW-0804">Transcription</keyword>
<evidence type="ECO:0000256" key="5">
    <source>
        <dbReference type="ARBA" id="ARBA00023163"/>
    </source>
</evidence>
<dbReference type="CDD" id="cd00009">
    <property type="entry name" value="AAA"/>
    <property type="match status" value="1"/>
</dbReference>
<dbReference type="FunFam" id="3.40.50.300:FF:000006">
    <property type="entry name" value="DNA-binding transcriptional regulator NtrC"/>
    <property type="match status" value="1"/>
</dbReference>
<evidence type="ECO:0000256" key="4">
    <source>
        <dbReference type="ARBA" id="ARBA00023125"/>
    </source>
</evidence>
<dbReference type="PANTHER" id="PTHR32071:SF57">
    <property type="entry name" value="C4-DICARBOXYLATE TRANSPORT TRANSCRIPTIONAL REGULATORY PROTEIN DCTD"/>
    <property type="match status" value="1"/>
</dbReference>
<dbReference type="InterPro" id="IPR029016">
    <property type="entry name" value="GAF-like_dom_sf"/>
</dbReference>
<evidence type="ECO:0000313" key="8">
    <source>
        <dbReference type="Proteomes" id="UP000241472"/>
    </source>
</evidence>
<dbReference type="GO" id="GO:0005524">
    <property type="term" value="F:ATP binding"/>
    <property type="evidence" value="ECO:0007669"/>
    <property type="project" value="UniProtKB-KW"/>
</dbReference>
<dbReference type="Proteomes" id="UP000241472">
    <property type="component" value="Chromosome"/>
</dbReference>